<organism evidence="1 2">
    <name type="scientific">Falsiroseomonas selenitidurans</name>
    <dbReference type="NCBI Taxonomy" id="2716335"/>
    <lineage>
        <taxon>Bacteria</taxon>
        <taxon>Pseudomonadati</taxon>
        <taxon>Pseudomonadota</taxon>
        <taxon>Alphaproteobacteria</taxon>
        <taxon>Acetobacterales</taxon>
        <taxon>Roseomonadaceae</taxon>
        <taxon>Falsiroseomonas</taxon>
    </lineage>
</organism>
<proteinExistence type="predicted"/>
<sequence>MRRTAEDRAMGVGFGGNAVFNRASPSSNPDCVARIVAEFLPAAGRPPRLLDIGGTAGGFRRLAALPPGSRLVIANPERGVGADYAYVQDMPPGEADFDLAMLFGVMMYLPPEDLLTLFRDVKQRLRGDGTLLVAEPDPEGVVGRVEVAAKTVYAAIVSLWNPTRFIFHTQGAARALLRQAGFGRIRSRPDLRPGGQGFAPPPQPPYFVLAARI</sequence>
<dbReference type="Proteomes" id="UP000787635">
    <property type="component" value="Unassembled WGS sequence"/>
</dbReference>
<dbReference type="RefSeq" id="WP_168028108.1">
    <property type="nucleotide sequence ID" value="NZ_JAAVNE010000006.1"/>
</dbReference>
<keyword evidence="1" id="KW-0489">Methyltransferase</keyword>
<accession>A0ABX1DZU4</accession>
<keyword evidence="1" id="KW-0808">Transferase</keyword>
<comment type="caution">
    <text evidence="1">The sequence shown here is derived from an EMBL/GenBank/DDBJ whole genome shotgun (WGS) entry which is preliminary data.</text>
</comment>
<dbReference type="EMBL" id="JAAVNE010000006">
    <property type="protein sequence ID" value="NKC30378.1"/>
    <property type="molecule type" value="Genomic_DNA"/>
</dbReference>
<evidence type="ECO:0000313" key="2">
    <source>
        <dbReference type="Proteomes" id="UP000787635"/>
    </source>
</evidence>
<dbReference type="Gene3D" id="3.40.50.150">
    <property type="entry name" value="Vaccinia Virus protein VP39"/>
    <property type="match status" value="1"/>
</dbReference>
<dbReference type="SUPFAM" id="SSF53335">
    <property type="entry name" value="S-adenosyl-L-methionine-dependent methyltransferases"/>
    <property type="match status" value="1"/>
</dbReference>
<name>A0ABX1DZU4_9PROT</name>
<protein>
    <submittedName>
        <fullName evidence="1">Class I SAM-dependent methyltransferase</fullName>
    </submittedName>
</protein>
<gene>
    <name evidence="1" type="ORF">HEQ75_05855</name>
</gene>
<keyword evidence="2" id="KW-1185">Reference proteome</keyword>
<dbReference type="GO" id="GO:0008168">
    <property type="term" value="F:methyltransferase activity"/>
    <property type="evidence" value="ECO:0007669"/>
    <property type="project" value="UniProtKB-KW"/>
</dbReference>
<evidence type="ECO:0000313" key="1">
    <source>
        <dbReference type="EMBL" id="NKC30378.1"/>
    </source>
</evidence>
<dbReference type="GO" id="GO:0032259">
    <property type="term" value="P:methylation"/>
    <property type="evidence" value="ECO:0007669"/>
    <property type="project" value="UniProtKB-KW"/>
</dbReference>
<reference evidence="1 2" key="1">
    <citation type="submission" date="2020-03" db="EMBL/GenBank/DDBJ databases">
        <title>Roseomonas selenitidurans sp. nov. isolated from urban soil.</title>
        <authorList>
            <person name="Liu H."/>
        </authorList>
    </citation>
    <scope>NUCLEOTIDE SEQUENCE [LARGE SCALE GENOMIC DNA]</scope>
    <source>
        <strain evidence="1 2">BU-1</strain>
    </source>
</reference>
<dbReference type="InterPro" id="IPR029063">
    <property type="entry name" value="SAM-dependent_MTases_sf"/>
</dbReference>